<name>A0A8J5QS81_9ASCO</name>
<feature type="region of interest" description="Disordered" evidence="1">
    <location>
        <begin position="1"/>
        <end position="27"/>
    </location>
</feature>
<dbReference type="AlphaFoldDB" id="A0A8J5QS81"/>
<gene>
    <name evidence="2" type="ORF">J8A68_000731</name>
</gene>
<dbReference type="EMBL" id="JAGSYN010000047">
    <property type="protein sequence ID" value="KAG7665711.1"/>
    <property type="molecule type" value="Genomic_DNA"/>
</dbReference>
<proteinExistence type="predicted"/>
<evidence type="ECO:0000313" key="3">
    <source>
        <dbReference type="Proteomes" id="UP000694255"/>
    </source>
</evidence>
<evidence type="ECO:0000256" key="1">
    <source>
        <dbReference type="SAM" id="MobiDB-lite"/>
    </source>
</evidence>
<reference evidence="2 3" key="1">
    <citation type="journal article" date="2021" name="DNA Res.">
        <title>Genome analysis of Candida subhashii reveals its hybrid nature and dual mitochondrial genome conformations.</title>
        <authorList>
            <person name="Mixao V."/>
            <person name="Hegedusova E."/>
            <person name="Saus E."/>
            <person name="Pryszcz L.P."/>
            <person name="Cillingova A."/>
            <person name="Nosek J."/>
            <person name="Gabaldon T."/>
        </authorList>
    </citation>
    <scope>NUCLEOTIDE SEQUENCE [LARGE SCALE GENOMIC DNA]</scope>
    <source>
        <strain evidence="2 3">CBS 10753</strain>
    </source>
</reference>
<accession>A0A8J5QS81</accession>
<dbReference type="GeneID" id="73467532"/>
<organism evidence="2 3">
    <name type="scientific">[Candida] subhashii</name>
    <dbReference type="NCBI Taxonomy" id="561895"/>
    <lineage>
        <taxon>Eukaryota</taxon>
        <taxon>Fungi</taxon>
        <taxon>Dikarya</taxon>
        <taxon>Ascomycota</taxon>
        <taxon>Saccharomycotina</taxon>
        <taxon>Pichiomycetes</taxon>
        <taxon>Debaryomycetaceae</taxon>
        <taxon>Spathaspora</taxon>
    </lineage>
</organism>
<protein>
    <submittedName>
        <fullName evidence="2">Uncharacterized protein</fullName>
    </submittedName>
</protein>
<dbReference type="RefSeq" id="XP_049265943.1">
    <property type="nucleotide sequence ID" value="XM_049410437.1"/>
</dbReference>
<dbReference type="Proteomes" id="UP000694255">
    <property type="component" value="Unassembled WGS sequence"/>
</dbReference>
<sequence>MDSHTINHQQIFSTPHQQRQAQQASMDDDRNITTLLLTQTFRIGRCTSLLSPTSPTISSEKLEYKIRIPLSKHLYEQYRSQLKVNDKDSVEYESYKDILRVLKIAYGNVDKDQYRIQYIQFHCTGLLPNQMFVFIKDITDPDDNFTLVLNKISPKVKLNRFIVELLEDLNHDPLIIKPFNLPNDFIPNLINQLSTKLEDIHGSMELVYTTEDKTKLLRNMIVEIRKSDLESLYTEQLYEDICNFLYTNTKIRFNRLVIERLNSSLMNLSNDGKIKFNDELDDILWYLFEASKQSKENNE</sequence>
<comment type="caution">
    <text evidence="2">The sequence shown here is derived from an EMBL/GenBank/DDBJ whole genome shotgun (WGS) entry which is preliminary data.</text>
</comment>
<keyword evidence="3" id="KW-1185">Reference proteome</keyword>
<feature type="compositionally biased region" description="Polar residues" evidence="1">
    <location>
        <begin position="1"/>
        <end position="25"/>
    </location>
</feature>
<evidence type="ECO:0000313" key="2">
    <source>
        <dbReference type="EMBL" id="KAG7665711.1"/>
    </source>
</evidence>
<dbReference type="OrthoDB" id="4023747at2759"/>